<keyword evidence="6 16" id="KW-0004">4Fe-4S</keyword>
<dbReference type="PANTHER" id="PTHR11921">
    <property type="entry name" value="SUCCINATE DEHYDROGENASE IRON-SULFUR PROTEIN"/>
    <property type="match status" value="1"/>
</dbReference>
<feature type="domain" description="4Fe-4S ferredoxin-type" evidence="18">
    <location>
        <begin position="132"/>
        <end position="162"/>
    </location>
</feature>
<dbReference type="Pfam" id="PF13085">
    <property type="entry name" value="Fer2_3"/>
    <property type="match status" value="1"/>
</dbReference>
<sequence length="231" mass="26483">MRLSIYRYNPESDAAPRMQDYDIALGGHDKKLLDVLMRIRETDDSLSFRRSCREGVCGSDAMNINGRNGLACITAVSDLKEPVVLRPLPGFPVIRDLIVDMTQFFTHYNSIKPYLINDQIPPERERLQSPEQRERLNGLYECILCACCSAFCPSYWWNPSKFVGPAGLLQAYRFITDSRDTATRERLAYLDDVYRLYRCRTIMNCTEVCPKGLSPSHAIEQIRVALLRESS</sequence>
<dbReference type="FunFam" id="1.10.1060.10:FF:000001">
    <property type="entry name" value="Succinate dehydrogenase iron-sulfur subunit SdhB"/>
    <property type="match status" value="1"/>
</dbReference>
<dbReference type="GO" id="GO:0022904">
    <property type="term" value="P:respiratory electron transport chain"/>
    <property type="evidence" value="ECO:0007669"/>
    <property type="project" value="TreeGrafter"/>
</dbReference>
<comment type="pathway">
    <text evidence="1">Carbohydrate metabolism; tricarboxylic acid cycle; fumarate from succinate (bacterial route): step 1/1.</text>
</comment>
<dbReference type="AlphaFoldDB" id="T0APJ0"/>
<gene>
    <name evidence="19" type="primary">sdhB</name>
    <name evidence="19" type="ORF">M622_04790</name>
</gene>
<evidence type="ECO:0000313" key="19">
    <source>
        <dbReference type="EMBL" id="EPZ14774.1"/>
    </source>
</evidence>
<keyword evidence="9 16" id="KW-0479">Metal-binding</keyword>
<protein>
    <recommendedName>
        <fullName evidence="4 16">Succinate dehydrogenase iron-sulfur subunit</fullName>
        <ecNumber evidence="3 16">1.3.5.1</ecNumber>
    </recommendedName>
</protein>
<dbReference type="GO" id="GO:0006099">
    <property type="term" value="P:tricarboxylic acid cycle"/>
    <property type="evidence" value="ECO:0007669"/>
    <property type="project" value="UniProtKB-KW"/>
</dbReference>
<dbReference type="STRING" id="1348657.M622_04790"/>
<name>T0APJ0_9RHOO</name>
<evidence type="ECO:0000256" key="11">
    <source>
        <dbReference type="ARBA" id="ARBA00023002"/>
    </source>
</evidence>
<evidence type="ECO:0000259" key="17">
    <source>
        <dbReference type="PROSITE" id="PS51085"/>
    </source>
</evidence>
<dbReference type="InterPro" id="IPR004489">
    <property type="entry name" value="Succ_DH/fum_Rdtase_Fe-S"/>
</dbReference>
<keyword evidence="14 16" id="KW-0003">3Fe-4S</keyword>
<dbReference type="PATRIC" id="fig|1348657.5.peg.2713"/>
<dbReference type="InterPro" id="IPR009051">
    <property type="entry name" value="Helical_ferredxn"/>
</dbReference>
<evidence type="ECO:0000256" key="7">
    <source>
        <dbReference type="ARBA" id="ARBA00022532"/>
    </source>
</evidence>
<dbReference type="InterPro" id="IPR017896">
    <property type="entry name" value="4Fe4S_Fe-S-bd"/>
</dbReference>
<keyword evidence="10" id="KW-0249">Electron transport</keyword>
<dbReference type="SUPFAM" id="SSF54292">
    <property type="entry name" value="2Fe-2S ferredoxin-like"/>
    <property type="match status" value="1"/>
</dbReference>
<keyword evidence="13 16" id="KW-0411">Iron-sulfur</keyword>
<feature type="domain" description="2Fe-2S ferredoxin-type" evidence="17">
    <location>
        <begin position="1"/>
        <end position="91"/>
    </location>
</feature>
<dbReference type="OrthoDB" id="9804391at2"/>
<comment type="similarity">
    <text evidence="2 16">Belongs to the succinate dehydrogenase/fumarate reductase iron-sulfur protein family.</text>
</comment>
<keyword evidence="11 19" id="KW-0560">Oxidoreductase</keyword>
<dbReference type="eggNOG" id="COG0479">
    <property type="taxonomic scope" value="Bacteria"/>
</dbReference>
<dbReference type="GO" id="GO:0051537">
    <property type="term" value="F:2 iron, 2 sulfur cluster binding"/>
    <property type="evidence" value="ECO:0007669"/>
    <property type="project" value="UniProtKB-KW"/>
</dbReference>
<dbReference type="PANTHER" id="PTHR11921:SF29">
    <property type="entry name" value="SUCCINATE DEHYDROGENASE [UBIQUINONE] IRON-SULFUR SUBUNIT, MITOCHONDRIAL"/>
    <property type="match status" value="1"/>
</dbReference>
<keyword evidence="7" id="KW-0816">Tricarboxylic acid cycle</keyword>
<dbReference type="InterPro" id="IPR001041">
    <property type="entry name" value="2Fe-2S_ferredoxin-type"/>
</dbReference>
<keyword evidence="5" id="KW-0813">Transport</keyword>
<organism evidence="19 20">
    <name type="scientific">Thauera terpenica 58Eu</name>
    <dbReference type="NCBI Taxonomy" id="1348657"/>
    <lineage>
        <taxon>Bacteria</taxon>
        <taxon>Pseudomonadati</taxon>
        <taxon>Pseudomonadota</taxon>
        <taxon>Betaproteobacteria</taxon>
        <taxon>Rhodocyclales</taxon>
        <taxon>Zoogloeaceae</taxon>
        <taxon>Thauera</taxon>
    </lineage>
</organism>
<evidence type="ECO:0000256" key="4">
    <source>
        <dbReference type="ARBA" id="ARBA00022131"/>
    </source>
</evidence>
<evidence type="ECO:0000256" key="3">
    <source>
        <dbReference type="ARBA" id="ARBA00012792"/>
    </source>
</evidence>
<comment type="cofactor">
    <cofactor evidence="16">
        <name>[4Fe-4S] cluster</name>
        <dbReference type="ChEBI" id="CHEBI:49883"/>
    </cofactor>
    <text evidence="16">Binds 1 [4Fe-4S] cluster.</text>
</comment>
<dbReference type="InterPro" id="IPR012675">
    <property type="entry name" value="Beta-grasp_dom_sf"/>
</dbReference>
<evidence type="ECO:0000256" key="6">
    <source>
        <dbReference type="ARBA" id="ARBA00022485"/>
    </source>
</evidence>
<dbReference type="Gene3D" id="1.10.1060.10">
    <property type="entry name" value="Alpha-helical ferredoxin"/>
    <property type="match status" value="1"/>
</dbReference>
<evidence type="ECO:0000256" key="9">
    <source>
        <dbReference type="ARBA" id="ARBA00022723"/>
    </source>
</evidence>
<dbReference type="InterPro" id="IPR025192">
    <property type="entry name" value="Succ_DH/fum_Rdtase_N"/>
</dbReference>
<evidence type="ECO:0000256" key="12">
    <source>
        <dbReference type="ARBA" id="ARBA00023004"/>
    </source>
</evidence>
<evidence type="ECO:0000256" key="16">
    <source>
        <dbReference type="RuleBase" id="RU361237"/>
    </source>
</evidence>
<evidence type="ECO:0000256" key="13">
    <source>
        <dbReference type="ARBA" id="ARBA00023014"/>
    </source>
</evidence>
<keyword evidence="20" id="KW-1185">Reference proteome</keyword>
<dbReference type="SUPFAM" id="SSF46548">
    <property type="entry name" value="alpha-helical ferredoxin"/>
    <property type="match status" value="1"/>
</dbReference>
<dbReference type="PROSITE" id="PS51379">
    <property type="entry name" value="4FE4S_FER_2"/>
    <property type="match status" value="1"/>
</dbReference>
<dbReference type="RefSeq" id="WP_021250116.1">
    <property type="nucleotide sequence ID" value="NZ_ATJV01000070.1"/>
</dbReference>
<evidence type="ECO:0000256" key="10">
    <source>
        <dbReference type="ARBA" id="ARBA00022982"/>
    </source>
</evidence>
<dbReference type="GO" id="GO:0051538">
    <property type="term" value="F:3 iron, 4 sulfur cluster binding"/>
    <property type="evidence" value="ECO:0007669"/>
    <property type="project" value="UniProtKB-KW"/>
</dbReference>
<dbReference type="GO" id="GO:0009055">
    <property type="term" value="F:electron transfer activity"/>
    <property type="evidence" value="ECO:0007669"/>
    <property type="project" value="InterPro"/>
</dbReference>
<accession>T0APJ0</accession>
<comment type="caution">
    <text evidence="19">The sequence shown here is derived from an EMBL/GenBank/DDBJ whole genome shotgun (WGS) entry which is preliminary data.</text>
</comment>
<dbReference type="GO" id="GO:0051539">
    <property type="term" value="F:4 iron, 4 sulfur cluster binding"/>
    <property type="evidence" value="ECO:0007669"/>
    <property type="project" value="UniProtKB-KW"/>
</dbReference>
<evidence type="ECO:0000256" key="5">
    <source>
        <dbReference type="ARBA" id="ARBA00022448"/>
    </source>
</evidence>
<evidence type="ECO:0000256" key="2">
    <source>
        <dbReference type="ARBA" id="ARBA00009433"/>
    </source>
</evidence>
<evidence type="ECO:0000259" key="18">
    <source>
        <dbReference type="PROSITE" id="PS51379"/>
    </source>
</evidence>
<dbReference type="GO" id="GO:0008177">
    <property type="term" value="F:succinate dehydrogenase (quinone) activity"/>
    <property type="evidence" value="ECO:0007669"/>
    <property type="project" value="UniProtKB-EC"/>
</dbReference>
<evidence type="ECO:0000313" key="20">
    <source>
        <dbReference type="Proteomes" id="UP000015455"/>
    </source>
</evidence>
<dbReference type="NCBIfam" id="TIGR00384">
    <property type="entry name" value="dhsB"/>
    <property type="match status" value="1"/>
</dbReference>
<dbReference type="EMBL" id="ATJV01000070">
    <property type="protein sequence ID" value="EPZ14774.1"/>
    <property type="molecule type" value="Genomic_DNA"/>
</dbReference>
<comment type="cofactor">
    <cofactor evidence="16">
        <name>[2Fe-2S] cluster</name>
        <dbReference type="ChEBI" id="CHEBI:190135"/>
    </cofactor>
    <text evidence="16">Binds 1 [2Fe-2S] cluster.</text>
</comment>
<proteinExistence type="inferred from homology"/>
<evidence type="ECO:0000256" key="1">
    <source>
        <dbReference type="ARBA" id="ARBA00004894"/>
    </source>
</evidence>
<dbReference type="Pfam" id="PF13534">
    <property type="entry name" value="Fer4_17"/>
    <property type="match status" value="1"/>
</dbReference>
<keyword evidence="8 16" id="KW-0001">2Fe-2S</keyword>
<comment type="cofactor">
    <cofactor evidence="16">
        <name>[3Fe-4S] cluster</name>
        <dbReference type="ChEBI" id="CHEBI:21137"/>
    </cofactor>
    <text evidence="16">Binds 1 [3Fe-4S] cluster.</text>
</comment>
<evidence type="ECO:0000256" key="8">
    <source>
        <dbReference type="ARBA" id="ARBA00022714"/>
    </source>
</evidence>
<dbReference type="EC" id="1.3.5.1" evidence="3 16"/>
<reference evidence="19 20" key="1">
    <citation type="submission" date="2013-06" db="EMBL/GenBank/DDBJ databases">
        <title>Draft genome sequence of Thauera terpenica.</title>
        <authorList>
            <person name="Liu B."/>
            <person name="Frostegard A.H."/>
            <person name="Shapleigh J.P."/>
        </authorList>
    </citation>
    <scope>NUCLEOTIDE SEQUENCE [LARGE SCALE GENOMIC DNA]</scope>
    <source>
        <strain evidence="19 20">58Eu</strain>
    </source>
</reference>
<dbReference type="Gene3D" id="3.10.20.30">
    <property type="match status" value="1"/>
</dbReference>
<dbReference type="PROSITE" id="PS00198">
    <property type="entry name" value="4FE4S_FER_1"/>
    <property type="match status" value="1"/>
</dbReference>
<dbReference type="InterPro" id="IPR017900">
    <property type="entry name" value="4Fe4S_Fe_S_CS"/>
</dbReference>
<keyword evidence="12 16" id="KW-0408">Iron</keyword>
<dbReference type="NCBIfam" id="NF004616">
    <property type="entry name" value="PRK05950.1"/>
    <property type="match status" value="1"/>
</dbReference>
<dbReference type="GO" id="GO:0046872">
    <property type="term" value="F:metal ion binding"/>
    <property type="evidence" value="ECO:0007669"/>
    <property type="project" value="UniProtKB-KW"/>
</dbReference>
<dbReference type="PROSITE" id="PS51085">
    <property type="entry name" value="2FE2S_FER_2"/>
    <property type="match status" value="1"/>
</dbReference>
<dbReference type="InterPro" id="IPR036010">
    <property type="entry name" value="2Fe-2S_ferredoxin-like_sf"/>
</dbReference>
<dbReference type="InterPro" id="IPR050573">
    <property type="entry name" value="SDH/FRD_Iron-Sulfur"/>
</dbReference>
<evidence type="ECO:0000256" key="15">
    <source>
        <dbReference type="ARBA" id="ARBA00049220"/>
    </source>
</evidence>
<dbReference type="Proteomes" id="UP000015455">
    <property type="component" value="Unassembled WGS sequence"/>
</dbReference>
<comment type="catalytic activity">
    <reaction evidence="15 16">
        <text>a quinone + succinate = fumarate + a quinol</text>
        <dbReference type="Rhea" id="RHEA:40523"/>
        <dbReference type="ChEBI" id="CHEBI:24646"/>
        <dbReference type="ChEBI" id="CHEBI:29806"/>
        <dbReference type="ChEBI" id="CHEBI:30031"/>
        <dbReference type="ChEBI" id="CHEBI:132124"/>
        <dbReference type="EC" id="1.3.5.1"/>
    </reaction>
</comment>
<evidence type="ECO:0000256" key="14">
    <source>
        <dbReference type="ARBA" id="ARBA00023291"/>
    </source>
</evidence>